<organism evidence="1">
    <name type="scientific">bioreactor metagenome</name>
    <dbReference type="NCBI Taxonomy" id="1076179"/>
    <lineage>
        <taxon>unclassified sequences</taxon>
        <taxon>metagenomes</taxon>
        <taxon>ecological metagenomes</taxon>
    </lineage>
</organism>
<evidence type="ECO:0000313" key="1">
    <source>
        <dbReference type="EMBL" id="MPN45262.1"/>
    </source>
</evidence>
<name>A0A645I3A8_9ZZZZ</name>
<comment type="caution">
    <text evidence="1">The sequence shown here is derived from an EMBL/GenBank/DDBJ whole genome shotgun (WGS) entry which is preliminary data.</text>
</comment>
<gene>
    <name evidence="1" type="ORF">SDC9_192829</name>
</gene>
<sequence length="46" mass="5279">MLGIVSEIGIDFIRDDNKIMFSGKFCNAQEFFFRHNGTGRIVRIAN</sequence>
<accession>A0A645I3A8</accession>
<protein>
    <submittedName>
        <fullName evidence="1">Uncharacterized protein</fullName>
    </submittedName>
</protein>
<dbReference type="EMBL" id="VSSQ01105011">
    <property type="protein sequence ID" value="MPN45262.1"/>
    <property type="molecule type" value="Genomic_DNA"/>
</dbReference>
<proteinExistence type="predicted"/>
<reference evidence="1" key="1">
    <citation type="submission" date="2019-08" db="EMBL/GenBank/DDBJ databases">
        <authorList>
            <person name="Kucharzyk K."/>
            <person name="Murdoch R.W."/>
            <person name="Higgins S."/>
            <person name="Loffler F."/>
        </authorList>
    </citation>
    <scope>NUCLEOTIDE SEQUENCE</scope>
</reference>
<dbReference type="AlphaFoldDB" id="A0A645I3A8"/>